<evidence type="ECO:0000256" key="6">
    <source>
        <dbReference type="ARBA" id="ARBA00022822"/>
    </source>
</evidence>
<evidence type="ECO:0000256" key="5">
    <source>
        <dbReference type="ARBA" id="ARBA00022605"/>
    </source>
</evidence>
<protein>
    <recommendedName>
        <fullName evidence="4 9">N-(5'-phosphoribosyl)anthranilate isomerase</fullName>
        <shortName evidence="9">PRAI</shortName>
        <ecNumber evidence="3 9">5.3.1.24</ecNumber>
    </recommendedName>
</protein>
<dbReference type="EC" id="5.3.1.24" evidence="3 9"/>
<evidence type="ECO:0000256" key="2">
    <source>
        <dbReference type="ARBA" id="ARBA00004664"/>
    </source>
</evidence>
<accession>A0A846WBW8</accession>
<keyword evidence="5 9" id="KW-0028">Amino-acid biosynthesis</keyword>
<reference evidence="11 12" key="1">
    <citation type="submission" date="2020-04" db="EMBL/GenBank/DDBJ databases">
        <title>MicrobeNet Type strains.</title>
        <authorList>
            <person name="Nicholson A.C."/>
        </authorList>
    </citation>
    <scope>NUCLEOTIDE SEQUENCE [LARGE SCALE GENOMIC DNA]</scope>
    <source>
        <strain evidence="11 12">DSM 44960</strain>
    </source>
</reference>
<dbReference type="Gene3D" id="3.20.20.70">
    <property type="entry name" value="Aldolase class I"/>
    <property type="match status" value="1"/>
</dbReference>
<evidence type="ECO:0000256" key="8">
    <source>
        <dbReference type="ARBA" id="ARBA00023235"/>
    </source>
</evidence>
<evidence type="ECO:0000313" key="11">
    <source>
        <dbReference type="EMBL" id="NKX90979.1"/>
    </source>
</evidence>
<dbReference type="InterPro" id="IPR013785">
    <property type="entry name" value="Aldolase_TIM"/>
</dbReference>
<dbReference type="Pfam" id="PF00697">
    <property type="entry name" value="PRAI"/>
    <property type="match status" value="1"/>
</dbReference>
<dbReference type="RefSeq" id="WP_067643210.1">
    <property type="nucleotide sequence ID" value="NZ_JAAXOM010000008.1"/>
</dbReference>
<proteinExistence type="inferred from homology"/>
<dbReference type="GO" id="GO:0004640">
    <property type="term" value="F:phosphoribosylanthranilate isomerase activity"/>
    <property type="evidence" value="ECO:0007669"/>
    <property type="project" value="UniProtKB-UniRule"/>
</dbReference>
<dbReference type="AlphaFoldDB" id="A0A846WBW8"/>
<evidence type="ECO:0000256" key="4">
    <source>
        <dbReference type="ARBA" id="ARBA00022272"/>
    </source>
</evidence>
<dbReference type="HAMAP" id="MF_00135">
    <property type="entry name" value="PRAI"/>
    <property type="match status" value="1"/>
</dbReference>
<gene>
    <name evidence="9" type="primary">trpF</name>
    <name evidence="11" type="ORF">HGA10_27210</name>
</gene>
<keyword evidence="8 9" id="KW-0413">Isomerase</keyword>
<comment type="similarity">
    <text evidence="9">Belongs to the TrpF family.</text>
</comment>
<evidence type="ECO:0000256" key="3">
    <source>
        <dbReference type="ARBA" id="ARBA00012572"/>
    </source>
</evidence>
<name>A0A846WBW8_9NOCA</name>
<keyword evidence="7 9" id="KW-0057">Aromatic amino acid biosynthesis</keyword>
<dbReference type="PANTHER" id="PTHR42894:SF1">
    <property type="entry name" value="N-(5'-PHOSPHORIBOSYL)ANTHRANILATE ISOMERASE"/>
    <property type="match status" value="1"/>
</dbReference>
<dbReference type="SUPFAM" id="SSF51366">
    <property type="entry name" value="Ribulose-phoshate binding barrel"/>
    <property type="match status" value="1"/>
</dbReference>
<comment type="pathway">
    <text evidence="2 9">Amino-acid biosynthesis; L-tryptophan biosynthesis; L-tryptophan from chorismate: step 3/5.</text>
</comment>
<feature type="domain" description="N-(5'phosphoribosyl) anthranilate isomerase (PRAI)" evidence="10">
    <location>
        <begin position="7"/>
        <end position="219"/>
    </location>
</feature>
<evidence type="ECO:0000313" key="12">
    <source>
        <dbReference type="Proteomes" id="UP000572007"/>
    </source>
</evidence>
<dbReference type="InterPro" id="IPR044643">
    <property type="entry name" value="TrpF_fam"/>
</dbReference>
<dbReference type="UniPathway" id="UPA00035">
    <property type="reaction ID" value="UER00042"/>
</dbReference>
<dbReference type="PANTHER" id="PTHR42894">
    <property type="entry name" value="N-(5'-PHOSPHORIBOSYL)ANTHRANILATE ISOMERASE"/>
    <property type="match status" value="1"/>
</dbReference>
<keyword evidence="6 9" id="KW-0822">Tryptophan biosynthesis</keyword>
<evidence type="ECO:0000256" key="7">
    <source>
        <dbReference type="ARBA" id="ARBA00023141"/>
    </source>
</evidence>
<comment type="catalytic activity">
    <reaction evidence="1 9">
        <text>N-(5-phospho-beta-D-ribosyl)anthranilate = 1-(2-carboxyphenylamino)-1-deoxy-D-ribulose 5-phosphate</text>
        <dbReference type="Rhea" id="RHEA:21540"/>
        <dbReference type="ChEBI" id="CHEBI:18277"/>
        <dbReference type="ChEBI" id="CHEBI:58613"/>
        <dbReference type="EC" id="5.3.1.24"/>
    </reaction>
</comment>
<dbReference type="InterPro" id="IPR011060">
    <property type="entry name" value="RibuloseP-bd_barrel"/>
</dbReference>
<evidence type="ECO:0000256" key="1">
    <source>
        <dbReference type="ARBA" id="ARBA00001164"/>
    </source>
</evidence>
<dbReference type="InterPro" id="IPR001240">
    <property type="entry name" value="PRAI_dom"/>
</dbReference>
<evidence type="ECO:0000256" key="9">
    <source>
        <dbReference type="HAMAP-Rule" id="MF_00135"/>
    </source>
</evidence>
<dbReference type="GO" id="GO:0000162">
    <property type="term" value="P:L-tryptophan biosynthetic process"/>
    <property type="evidence" value="ECO:0007669"/>
    <property type="project" value="UniProtKB-UniRule"/>
</dbReference>
<sequence>MTESVQVKICGIRSAGDLRRALRAKPDAVGFICGVTAFSEDEVSAEEAGELSALVAELAVPVKRVLVTHLEDADDILALADRIGVDAIQVHGLVSTDNLRKVYARTDGCREIIRAVHVLDEGAFADVEAVADYCDVILLDSRTPDRLGGTGQTHDWRISNKIVESQKDRGKRVVLAGGLDPDNVRAAIDAVKPFGVDVNSGVDDAEGDKSEAACVAFVEAAREAASTYRPAQQH</sequence>
<keyword evidence="12" id="KW-1185">Reference proteome</keyword>
<dbReference type="EMBL" id="JAAXOM010000008">
    <property type="protein sequence ID" value="NKX90979.1"/>
    <property type="molecule type" value="Genomic_DNA"/>
</dbReference>
<comment type="caution">
    <text evidence="11">The sequence shown here is derived from an EMBL/GenBank/DDBJ whole genome shotgun (WGS) entry which is preliminary data.</text>
</comment>
<evidence type="ECO:0000259" key="10">
    <source>
        <dbReference type="Pfam" id="PF00697"/>
    </source>
</evidence>
<dbReference type="CDD" id="cd00405">
    <property type="entry name" value="PRAI"/>
    <property type="match status" value="1"/>
</dbReference>
<organism evidence="11 12">
    <name type="scientific">Nocardia coubleae</name>
    <dbReference type="NCBI Taxonomy" id="356147"/>
    <lineage>
        <taxon>Bacteria</taxon>
        <taxon>Bacillati</taxon>
        <taxon>Actinomycetota</taxon>
        <taxon>Actinomycetes</taxon>
        <taxon>Mycobacteriales</taxon>
        <taxon>Nocardiaceae</taxon>
        <taxon>Nocardia</taxon>
    </lineage>
</organism>
<dbReference type="Proteomes" id="UP000572007">
    <property type="component" value="Unassembled WGS sequence"/>
</dbReference>